<sequence length="84" mass="9540">MKVKDVYKDEQGNSHIDYGVDNLMGLSIRNDLGQTLIGVIISIPMSFLFFMFLLSVFDGLIKLIPQVDTSIKQIVSQENYHPIH</sequence>
<dbReference type="RefSeq" id="WP_070395141.1">
    <property type="nucleotide sequence ID" value="NZ_CP017599.1"/>
</dbReference>
<dbReference type="Proteomes" id="UP000177870">
    <property type="component" value="Chromosome"/>
</dbReference>
<protein>
    <submittedName>
        <fullName evidence="2">Uncharacterized protein</fullName>
    </submittedName>
</protein>
<dbReference type="EMBL" id="CP017599">
    <property type="protein sequence ID" value="AOX02740.1"/>
    <property type="molecule type" value="Genomic_DNA"/>
</dbReference>
<feature type="transmembrane region" description="Helical" evidence="1">
    <location>
        <begin position="36"/>
        <end position="57"/>
    </location>
</feature>
<reference evidence="3" key="1">
    <citation type="submission" date="2016-10" db="EMBL/GenBank/DDBJ databases">
        <title>Comparative genomics uncovers the prolific and rare metabolic potential of the cyanobacterial genus Moorea.</title>
        <authorList>
            <person name="Leao T."/>
            <person name="Castelao G."/>
            <person name="Korobeynikov A."/>
            <person name="Monroe E.A."/>
            <person name="Podell S."/>
            <person name="Glukhov E."/>
            <person name="Allen E."/>
            <person name="Gerwick W.H."/>
            <person name="Gerwick L."/>
        </authorList>
    </citation>
    <scope>NUCLEOTIDE SEQUENCE [LARGE SCALE GENOMIC DNA]</scope>
    <source>
        <strain evidence="3">PAL-8-15-08-1</strain>
    </source>
</reference>
<name>A0A1D8TYK1_9CYAN</name>
<dbReference type="KEGG" id="mpro:BJP34_27810"/>
<keyword evidence="1" id="KW-1133">Transmembrane helix</keyword>
<accession>A0A1D8TYK1</accession>
<gene>
    <name evidence="2" type="ORF">BJP34_27810</name>
</gene>
<organism evidence="2 3">
    <name type="scientific">Moorena producens PAL-8-15-08-1</name>
    <dbReference type="NCBI Taxonomy" id="1458985"/>
    <lineage>
        <taxon>Bacteria</taxon>
        <taxon>Bacillati</taxon>
        <taxon>Cyanobacteriota</taxon>
        <taxon>Cyanophyceae</taxon>
        <taxon>Coleofasciculales</taxon>
        <taxon>Coleofasciculaceae</taxon>
        <taxon>Moorena</taxon>
    </lineage>
</organism>
<dbReference type="OrthoDB" id="9929511at2"/>
<evidence type="ECO:0000313" key="2">
    <source>
        <dbReference type="EMBL" id="AOX02740.1"/>
    </source>
</evidence>
<evidence type="ECO:0000256" key="1">
    <source>
        <dbReference type="SAM" id="Phobius"/>
    </source>
</evidence>
<evidence type="ECO:0000313" key="3">
    <source>
        <dbReference type="Proteomes" id="UP000177870"/>
    </source>
</evidence>
<keyword evidence="1" id="KW-0472">Membrane</keyword>
<dbReference type="AlphaFoldDB" id="A0A1D8TYK1"/>
<proteinExistence type="predicted"/>
<keyword evidence="1" id="KW-0812">Transmembrane</keyword>